<protein>
    <submittedName>
        <fullName evidence="1">Uncharacterized protein</fullName>
    </submittedName>
</protein>
<reference evidence="1" key="1">
    <citation type="submission" date="2023-04" db="EMBL/GenBank/DDBJ databases">
        <title>Draft Genome sequencing of Naganishia species isolated from polar environments using Oxford Nanopore Technology.</title>
        <authorList>
            <person name="Leo P."/>
            <person name="Venkateswaran K."/>
        </authorList>
    </citation>
    <scope>NUCLEOTIDE SEQUENCE</scope>
    <source>
        <strain evidence="1">MNA-CCFEE 5423</strain>
    </source>
</reference>
<gene>
    <name evidence="1" type="ORF">QFC21_000806</name>
</gene>
<proteinExistence type="predicted"/>
<evidence type="ECO:0000313" key="1">
    <source>
        <dbReference type="EMBL" id="KAJ9107356.1"/>
    </source>
</evidence>
<organism evidence="1 2">
    <name type="scientific">Naganishia friedmannii</name>
    <dbReference type="NCBI Taxonomy" id="89922"/>
    <lineage>
        <taxon>Eukaryota</taxon>
        <taxon>Fungi</taxon>
        <taxon>Dikarya</taxon>
        <taxon>Basidiomycota</taxon>
        <taxon>Agaricomycotina</taxon>
        <taxon>Tremellomycetes</taxon>
        <taxon>Filobasidiales</taxon>
        <taxon>Filobasidiaceae</taxon>
        <taxon>Naganishia</taxon>
    </lineage>
</organism>
<evidence type="ECO:0000313" key="2">
    <source>
        <dbReference type="Proteomes" id="UP001227268"/>
    </source>
</evidence>
<dbReference type="EMBL" id="JASBWT010000002">
    <property type="protein sequence ID" value="KAJ9107356.1"/>
    <property type="molecule type" value="Genomic_DNA"/>
</dbReference>
<sequence length="832" mass="93422">MDSGPPSPRGRKRDRLGNEKSLGTLSPGSGSGAHTPTATRRPALLEDEEPRYVGDPSYLEDFRKTQIYLQLLAYRRQAHRATSLYEAQSEKLQIAEGNARALVGMWQEVERSLRTQPEEPDTEDVQMIEGINEAAIHTPHLQTALSERFQSFKSVLGKVTPPAMPSATAKLQAELASLRTAHSALKTEYADISKKYEEAVEAREKSERYCDEVKIELSRAGGDINAVKKEESRKPSPFPQNVASENGNGQVEAGDDTPSVKQDPESTTSNGAGPSSTPGPSMNGMTSTLDVSNDIHHLLEYQSSELAALRAECLQLKKDKDEISAWVIAPTDEIIAQTPLYKALVEKFAESMVGYKTRSLRGEEAIEAANALRDDMERFRESALHEHRMEVDSIRHHLRTKDADIARLRGQRDVLKEENDTRKAQQSVSNQSVKDIEEFSKLQENRVKVLVAEAKRLHARLAALGGEQDYLGFLLQREGSDLDYVRTLEEQLKQAKDRETLLQAQISQLTVSIPELEQIRLSLLAAQEEAVTWKRRFEQREALCSTSPEADLLRENEEKAKEVRSLRLQVDQANTAVNSLYQEIDQLTQAYEGMQRMAESKIYNLKALETQVVDLTTVKAKAEHKFFAVSRENLGLKEQEAALKKSLDLQRSALEKAKAVEDSLHAQLSKQEKELTLHKSTIYKFESELQSLHTEVARTKAEVQAEEARMNAYKADAAKYMEAESKASAQCHDLGEQILELRSKLKEVKSIAKTAESKVVTSSADPQLKRERDQLFSILRCPACHIALKDKILRTCLHTFCHGCIKDRLANRSRKCITCMTPFGQDDVKNLF</sequence>
<dbReference type="Proteomes" id="UP001227268">
    <property type="component" value="Unassembled WGS sequence"/>
</dbReference>
<keyword evidence="2" id="KW-1185">Reference proteome</keyword>
<name>A0ACC2W8H6_9TREE</name>
<accession>A0ACC2W8H6</accession>
<comment type="caution">
    <text evidence="1">The sequence shown here is derived from an EMBL/GenBank/DDBJ whole genome shotgun (WGS) entry which is preliminary data.</text>
</comment>